<reference evidence="3 4" key="1">
    <citation type="submission" date="2020-08" db="EMBL/GenBank/DDBJ databases">
        <title>Sequencing the genomes of 1000 actinobacteria strains.</title>
        <authorList>
            <person name="Klenk H.-P."/>
        </authorList>
    </citation>
    <scope>NUCLEOTIDE SEQUENCE [LARGE SCALE GENOMIC DNA]</scope>
    <source>
        <strain evidence="3 4">DSM 45507</strain>
    </source>
</reference>
<gene>
    <name evidence="3" type="ORF">HD596_007966</name>
</gene>
<dbReference type="PANTHER" id="PTHR39339:SF1">
    <property type="entry name" value="CHAD DOMAIN-CONTAINING PROTEIN"/>
    <property type="match status" value="1"/>
</dbReference>
<dbReference type="Proteomes" id="UP000579153">
    <property type="component" value="Unassembled WGS sequence"/>
</dbReference>
<evidence type="ECO:0000259" key="2">
    <source>
        <dbReference type="PROSITE" id="PS51708"/>
    </source>
</evidence>
<dbReference type="SUPFAM" id="SSF55154">
    <property type="entry name" value="CYTH-like phosphatases"/>
    <property type="match status" value="1"/>
</dbReference>
<evidence type="ECO:0000313" key="4">
    <source>
        <dbReference type="Proteomes" id="UP000579153"/>
    </source>
</evidence>
<evidence type="ECO:0000313" key="3">
    <source>
        <dbReference type="EMBL" id="MBB5781210.1"/>
    </source>
</evidence>
<keyword evidence="4" id="KW-1185">Reference proteome</keyword>
<dbReference type="Gene3D" id="2.40.320.10">
    <property type="entry name" value="Hypothetical Protein Pfu-838710-001"/>
    <property type="match status" value="1"/>
</dbReference>
<dbReference type="InterPro" id="IPR007899">
    <property type="entry name" value="CHAD_dom"/>
</dbReference>
<dbReference type="PROSITE" id="PS51707">
    <property type="entry name" value="CYTH"/>
    <property type="match status" value="1"/>
</dbReference>
<name>A0A7W9LEV3_9ACTN</name>
<dbReference type="SMART" id="SM00880">
    <property type="entry name" value="CHAD"/>
    <property type="match status" value="1"/>
</dbReference>
<dbReference type="SMART" id="SM01118">
    <property type="entry name" value="CYTH"/>
    <property type="match status" value="1"/>
</dbReference>
<dbReference type="PROSITE" id="PS51708">
    <property type="entry name" value="CHAD"/>
    <property type="match status" value="1"/>
</dbReference>
<protein>
    <submittedName>
        <fullName evidence="3">CHAD domain-containing protein</fullName>
    </submittedName>
</protein>
<feature type="domain" description="CHAD" evidence="2">
    <location>
        <begin position="208"/>
        <end position="493"/>
    </location>
</feature>
<organism evidence="3 4">
    <name type="scientific">Nonomuraea jabiensis</name>
    <dbReference type="NCBI Taxonomy" id="882448"/>
    <lineage>
        <taxon>Bacteria</taxon>
        <taxon>Bacillati</taxon>
        <taxon>Actinomycetota</taxon>
        <taxon>Actinomycetes</taxon>
        <taxon>Streptosporangiales</taxon>
        <taxon>Streptosporangiaceae</taxon>
        <taxon>Nonomuraea</taxon>
    </lineage>
</organism>
<proteinExistence type="predicted"/>
<dbReference type="RefSeq" id="WP_185074550.1">
    <property type="nucleotide sequence ID" value="NZ_JACHMB010000001.1"/>
</dbReference>
<dbReference type="InterPro" id="IPR023577">
    <property type="entry name" value="CYTH_domain"/>
</dbReference>
<dbReference type="Pfam" id="PF05235">
    <property type="entry name" value="CHAD"/>
    <property type="match status" value="1"/>
</dbReference>
<dbReference type="PANTHER" id="PTHR39339">
    <property type="entry name" value="SLR1444 PROTEIN"/>
    <property type="match status" value="1"/>
</dbReference>
<comment type="caution">
    <text evidence="3">The sequence shown here is derived from an EMBL/GenBank/DDBJ whole genome shotgun (WGS) entry which is preliminary data.</text>
</comment>
<dbReference type="Pfam" id="PF01928">
    <property type="entry name" value="CYTH"/>
    <property type="match status" value="1"/>
</dbReference>
<feature type="domain" description="CYTH" evidence="1">
    <location>
        <begin position="4"/>
        <end position="202"/>
    </location>
</feature>
<dbReference type="AlphaFoldDB" id="A0A7W9LEV3"/>
<dbReference type="Gene3D" id="1.40.20.10">
    <property type="entry name" value="CHAD domain"/>
    <property type="match status" value="1"/>
</dbReference>
<dbReference type="InterPro" id="IPR033469">
    <property type="entry name" value="CYTH-like_dom_sf"/>
</dbReference>
<dbReference type="CDD" id="cd07374">
    <property type="entry name" value="CYTH-like_Pase"/>
    <property type="match status" value="1"/>
</dbReference>
<dbReference type="EMBL" id="JACHMB010000001">
    <property type="protein sequence ID" value="MBB5781210.1"/>
    <property type="molecule type" value="Genomic_DNA"/>
</dbReference>
<accession>A0A7W9LEV3</accession>
<evidence type="ECO:0000259" key="1">
    <source>
        <dbReference type="PROSITE" id="PS51707"/>
    </source>
</evidence>
<dbReference type="InterPro" id="IPR038186">
    <property type="entry name" value="CHAD_dom_sf"/>
</dbReference>
<sequence>MANHVEIERKYDVDGAIAIEDLAGPDVTLDEPHTWRLVADYVDTPDLALARHGVTLRRREGGQDAGWHLKLPLVKGGRREVHAPLGAGARPVPAGLASLVAAFVRGRELVPVVTLETDRTARTLHDRDGVALAEVSDDVVEGRRLTGGLDRRPVSWREIEVELLDGPADVLDALEEKLCEAGAVTSTSPSKLARVLGDELAPESGRGGRSAGAALMAYMERQRGQVLAYDPLVQLADHDDDTVHKMRVAVRRIRSVLRTHARLLDRERVAELEAELKWLAGELGTVRDLEVLTARFDRHLAERRMESRAGRESLDRLAAEEREARRALKHTLRGPRYFAVLAALDDFIADPPFRGRAHRKATRVLPGLLAGSWRKVQSRYGRAERLPEGAERDRMLHSTRKAAKRARYTAEATADILGKPATKLAKQAEKLQETLGSRQDALVAQDWLIRLGTRPGLSAEDAFTLGILLDAEREEATETTHDLAPVLDKATKRVRTLENR</sequence>